<dbReference type="EMBL" id="BOPF01000003">
    <property type="protein sequence ID" value="GIJ44052.1"/>
    <property type="molecule type" value="Genomic_DNA"/>
</dbReference>
<dbReference type="AlphaFoldDB" id="A0A8J4DP26"/>
<feature type="signal peptide" evidence="1">
    <location>
        <begin position="1"/>
        <end position="29"/>
    </location>
</feature>
<sequence>MKRSTILVRALVAAAALLVPLGLATPASAGTYYTGCTIDPVTPYANGDLNANGVKMVNYEVDVDCASGREVEIEMRRWEYDANNADDLIGTSTLHNSFYTAGGTLTRTVEGALPNTDDFGDNVEEMYQCVRFRVTLTNLFQTPFTAWECTPYRSIHI</sequence>
<gene>
    <name evidence="2" type="ORF">Val02_09380</name>
</gene>
<comment type="caution">
    <text evidence="2">The sequence shown here is derived from an EMBL/GenBank/DDBJ whole genome shotgun (WGS) entry which is preliminary data.</text>
</comment>
<evidence type="ECO:0000313" key="3">
    <source>
        <dbReference type="Proteomes" id="UP000619260"/>
    </source>
</evidence>
<feature type="chain" id="PRO_5035261076" description="Secreted protein" evidence="1">
    <location>
        <begin position="30"/>
        <end position="157"/>
    </location>
</feature>
<dbReference type="RefSeq" id="WP_203897637.1">
    <property type="nucleotide sequence ID" value="NZ_BOPF01000003.1"/>
</dbReference>
<proteinExistence type="predicted"/>
<reference evidence="2" key="1">
    <citation type="submission" date="2021-01" db="EMBL/GenBank/DDBJ databases">
        <title>Whole genome shotgun sequence of Virgisporangium aliadipatigenens NBRC 105644.</title>
        <authorList>
            <person name="Komaki H."/>
            <person name="Tamura T."/>
        </authorList>
    </citation>
    <scope>NUCLEOTIDE SEQUENCE</scope>
    <source>
        <strain evidence="2">NBRC 105644</strain>
    </source>
</reference>
<evidence type="ECO:0000313" key="2">
    <source>
        <dbReference type="EMBL" id="GIJ44052.1"/>
    </source>
</evidence>
<keyword evidence="1" id="KW-0732">Signal</keyword>
<organism evidence="2 3">
    <name type="scientific">Virgisporangium aliadipatigenens</name>
    <dbReference type="NCBI Taxonomy" id="741659"/>
    <lineage>
        <taxon>Bacteria</taxon>
        <taxon>Bacillati</taxon>
        <taxon>Actinomycetota</taxon>
        <taxon>Actinomycetes</taxon>
        <taxon>Micromonosporales</taxon>
        <taxon>Micromonosporaceae</taxon>
        <taxon>Virgisporangium</taxon>
    </lineage>
</organism>
<accession>A0A8J4DP26</accession>
<evidence type="ECO:0000256" key="1">
    <source>
        <dbReference type="SAM" id="SignalP"/>
    </source>
</evidence>
<name>A0A8J4DP26_9ACTN</name>
<protein>
    <recommendedName>
        <fullName evidence="4">Secreted protein</fullName>
    </recommendedName>
</protein>
<keyword evidence="3" id="KW-1185">Reference proteome</keyword>
<dbReference type="Proteomes" id="UP000619260">
    <property type="component" value="Unassembled WGS sequence"/>
</dbReference>
<evidence type="ECO:0008006" key="4">
    <source>
        <dbReference type="Google" id="ProtNLM"/>
    </source>
</evidence>